<organism evidence="1 2">
    <name type="scientific">Daphnia pulex</name>
    <name type="common">Water flea</name>
    <dbReference type="NCBI Taxonomy" id="6669"/>
    <lineage>
        <taxon>Eukaryota</taxon>
        <taxon>Metazoa</taxon>
        <taxon>Ecdysozoa</taxon>
        <taxon>Arthropoda</taxon>
        <taxon>Crustacea</taxon>
        <taxon>Branchiopoda</taxon>
        <taxon>Diplostraca</taxon>
        <taxon>Cladocera</taxon>
        <taxon>Anomopoda</taxon>
        <taxon>Daphniidae</taxon>
        <taxon>Daphnia</taxon>
    </lineage>
</organism>
<dbReference type="KEGG" id="dpx:DAPPUDRAFT_260158"/>
<accession>E9HIM0</accession>
<dbReference type="Proteomes" id="UP000000305">
    <property type="component" value="Unassembled WGS sequence"/>
</dbReference>
<proteinExistence type="predicted"/>
<dbReference type="AlphaFoldDB" id="E9HIM0"/>
<keyword evidence="2" id="KW-1185">Reference proteome</keyword>
<dbReference type="HOGENOM" id="CLU_2225820_0_0_1"/>
<evidence type="ECO:0000313" key="1">
    <source>
        <dbReference type="EMBL" id="EFX68420.1"/>
    </source>
</evidence>
<reference evidence="1 2" key="1">
    <citation type="journal article" date="2011" name="Science">
        <title>The ecoresponsive genome of Daphnia pulex.</title>
        <authorList>
            <person name="Colbourne J.K."/>
            <person name="Pfrender M.E."/>
            <person name="Gilbert D."/>
            <person name="Thomas W.K."/>
            <person name="Tucker A."/>
            <person name="Oakley T.H."/>
            <person name="Tokishita S."/>
            <person name="Aerts A."/>
            <person name="Arnold G.J."/>
            <person name="Basu M.K."/>
            <person name="Bauer D.J."/>
            <person name="Caceres C.E."/>
            <person name="Carmel L."/>
            <person name="Casola C."/>
            <person name="Choi J.H."/>
            <person name="Detter J.C."/>
            <person name="Dong Q."/>
            <person name="Dusheyko S."/>
            <person name="Eads B.D."/>
            <person name="Frohlich T."/>
            <person name="Geiler-Samerotte K.A."/>
            <person name="Gerlach D."/>
            <person name="Hatcher P."/>
            <person name="Jogdeo S."/>
            <person name="Krijgsveld J."/>
            <person name="Kriventseva E.V."/>
            <person name="Kultz D."/>
            <person name="Laforsch C."/>
            <person name="Lindquist E."/>
            <person name="Lopez J."/>
            <person name="Manak J.R."/>
            <person name="Muller J."/>
            <person name="Pangilinan J."/>
            <person name="Patwardhan R.P."/>
            <person name="Pitluck S."/>
            <person name="Pritham E.J."/>
            <person name="Rechtsteiner A."/>
            <person name="Rho M."/>
            <person name="Rogozin I.B."/>
            <person name="Sakarya O."/>
            <person name="Salamov A."/>
            <person name="Schaack S."/>
            <person name="Shapiro H."/>
            <person name="Shiga Y."/>
            <person name="Skalitzky C."/>
            <person name="Smith Z."/>
            <person name="Souvorov A."/>
            <person name="Sung W."/>
            <person name="Tang Z."/>
            <person name="Tsuchiya D."/>
            <person name="Tu H."/>
            <person name="Vos H."/>
            <person name="Wang M."/>
            <person name="Wolf Y.I."/>
            <person name="Yamagata H."/>
            <person name="Yamada T."/>
            <person name="Ye Y."/>
            <person name="Shaw J.R."/>
            <person name="Andrews J."/>
            <person name="Crease T.J."/>
            <person name="Tang H."/>
            <person name="Lucas S.M."/>
            <person name="Robertson H.M."/>
            <person name="Bork P."/>
            <person name="Koonin E.V."/>
            <person name="Zdobnov E.M."/>
            <person name="Grigoriev I.V."/>
            <person name="Lynch M."/>
            <person name="Boore J.L."/>
        </authorList>
    </citation>
    <scope>NUCLEOTIDE SEQUENCE [LARGE SCALE GENOMIC DNA]</scope>
</reference>
<sequence length="106" mass="12055">MMADIFGNDPTVELDHVTEVDDGGLKAKKTLQPKSKQNCRKEFMEIEKERVEALKSLAGSQRNKNKTAVRHVFFTFDTIVATEQSLDGRSNGYLNYRSMPSEFSNH</sequence>
<name>E9HIM0_DAPPU</name>
<dbReference type="OrthoDB" id="6358826at2759"/>
<evidence type="ECO:0000313" key="2">
    <source>
        <dbReference type="Proteomes" id="UP000000305"/>
    </source>
</evidence>
<dbReference type="EMBL" id="GL732656">
    <property type="protein sequence ID" value="EFX68420.1"/>
    <property type="molecule type" value="Genomic_DNA"/>
</dbReference>
<gene>
    <name evidence="1" type="ORF">DAPPUDRAFT_260158</name>
</gene>
<protein>
    <submittedName>
        <fullName evidence="1">Uncharacterized protein</fullName>
    </submittedName>
</protein>
<dbReference type="PhylomeDB" id="E9HIM0"/>
<dbReference type="InParanoid" id="E9HIM0"/>